<reference evidence="1" key="1">
    <citation type="submission" date="2022-01" db="EMBL/GenBank/DDBJ databases">
        <title>Paenibacillus spongiae sp. nov., isolated from marine sponge.</title>
        <authorList>
            <person name="Li Z."/>
            <person name="Zhang M."/>
        </authorList>
    </citation>
    <scope>NUCLEOTIDE SEQUENCE</scope>
    <source>
        <strain evidence="1">PHS-Z3</strain>
    </source>
</reference>
<organism evidence="1 2">
    <name type="scientific">Paenibacillus spongiae</name>
    <dbReference type="NCBI Taxonomy" id="2909671"/>
    <lineage>
        <taxon>Bacteria</taxon>
        <taxon>Bacillati</taxon>
        <taxon>Bacillota</taxon>
        <taxon>Bacilli</taxon>
        <taxon>Bacillales</taxon>
        <taxon>Paenibacillaceae</taxon>
        <taxon>Paenibacillus</taxon>
    </lineage>
</organism>
<dbReference type="EMBL" id="CP091430">
    <property type="protein sequence ID" value="UVI31299.1"/>
    <property type="molecule type" value="Genomic_DNA"/>
</dbReference>
<proteinExistence type="predicted"/>
<evidence type="ECO:0000313" key="2">
    <source>
        <dbReference type="Proteomes" id="UP001057877"/>
    </source>
</evidence>
<protein>
    <submittedName>
        <fullName evidence="1">Uncharacterized protein</fullName>
    </submittedName>
</protein>
<accession>A0ABY5SBI4</accession>
<evidence type="ECO:0000313" key="1">
    <source>
        <dbReference type="EMBL" id="UVI31299.1"/>
    </source>
</evidence>
<dbReference type="Proteomes" id="UP001057877">
    <property type="component" value="Chromosome"/>
</dbReference>
<keyword evidence="2" id="KW-1185">Reference proteome</keyword>
<sequence>MQTSMTSQDERRSIRRLPSLHAPGLIPVSVIIDHGSEYGLLGHMKKKSVTV</sequence>
<dbReference type="RefSeq" id="WP_258387363.1">
    <property type="nucleotide sequence ID" value="NZ_CP091430.1"/>
</dbReference>
<name>A0ABY5SBI4_9BACL</name>
<gene>
    <name evidence="1" type="ORF">L1F29_05500</name>
</gene>